<keyword evidence="1" id="KW-0812">Transmembrane</keyword>
<name>A0A4Y8ZPA0_9SPHN</name>
<comment type="caution">
    <text evidence="2">The sequence shown here is derived from an EMBL/GenBank/DDBJ whole genome shotgun (WGS) entry which is preliminary data.</text>
</comment>
<feature type="transmembrane region" description="Helical" evidence="1">
    <location>
        <begin position="175"/>
        <end position="195"/>
    </location>
</feature>
<dbReference type="RefSeq" id="WP_135087563.1">
    <property type="nucleotide sequence ID" value="NZ_SPDV01000025.1"/>
</dbReference>
<keyword evidence="1" id="KW-0472">Membrane</keyword>
<feature type="transmembrane region" description="Helical" evidence="1">
    <location>
        <begin position="64"/>
        <end position="84"/>
    </location>
</feature>
<keyword evidence="1" id="KW-1133">Transmembrane helix</keyword>
<dbReference type="AlphaFoldDB" id="A0A4Y8ZPA0"/>
<organism evidence="2 3">
    <name type="scientific">Sphingomonas parva</name>
    <dbReference type="NCBI Taxonomy" id="2555898"/>
    <lineage>
        <taxon>Bacteria</taxon>
        <taxon>Pseudomonadati</taxon>
        <taxon>Pseudomonadota</taxon>
        <taxon>Alphaproteobacteria</taxon>
        <taxon>Sphingomonadales</taxon>
        <taxon>Sphingomonadaceae</taxon>
        <taxon>Sphingomonas</taxon>
    </lineage>
</organism>
<dbReference type="Proteomes" id="UP000298213">
    <property type="component" value="Unassembled WGS sequence"/>
</dbReference>
<keyword evidence="3" id="KW-1185">Reference proteome</keyword>
<protein>
    <submittedName>
        <fullName evidence="2">Uncharacterized protein</fullName>
    </submittedName>
</protein>
<gene>
    <name evidence="2" type="ORF">E2493_13285</name>
</gene>
<feature type="transmembrane region" description="Helical" evidence="1">
    <location>
        <begin position="12"/>
        <end position="44"/>
    </location>
</feature>
<accession>A0A4Y8ZPA0</accession>
<dbReference type="EMBL" id="SPDV01000025">
    <property type="protein sequence ID" value="TFI57794.1"/>
    <property type="molecule type" value="Genomic_DNA"/>
</dbReference>
<feature type="transmembrane region" description="Helical" evidence="1">
    <location>
        <begin position="201"/>
        <end position="221"/>
    </location>
</feature>
<evidence type="ECO:0000313" key="2">
    <source>
        <dbReference type="EMBL" id="TFI57794.1"/>
    </source>
</evidence>
<sequence length="286" mass="31401">MPSDLHFLIRNALTGIVFLICCIAGTVIYLAMASSCTLLCIVSAPAPPRDVEIFRQLLARAGDASWLAIGISPIIGVVVQGLVLTSRRTAYETASREKGAHFDDYARLIVGDHIRKTMKDKQRTLQFHSGTKEFSSVFEPVRDDDSLFVWAYYSNAPPHLIEWARRRRSYGYIGVNWLAASVLGLATGMLLFPILTASAAIQILLFTLAVALLFAIALKMAKEMKRDACRMELMWAYAFIHKDVTEELAVRTGGAFAAAGPGPAAATTPAPAARPRGLWRLFTRRG</sequence>
<proteinExistence type="predicted"/>
<evidence type="ECO:0000256" key="1">
    <source>
        <dbReference type="SAM" id="Phobius"/>
    </source>
</evidence>
<evidence type="ECO:0000313" key="3">
    <source>
        <dbReference type="Proteomes" id="UP000298213"/>
    </source>
</evidence>
<reference evidence="2 3" key="1">
    <citation type="submission" date="2019-03" db="EMBL/GenBank/DDBJ databases">
        <title>Genome sequence of Sphingomonas sp. 17J27-24.</title>
        <authorList>
            <person name="Kim M."/>
            <person name="Maeng S."/>
            <person name="Sathiyaraj S."/>
        </authorList>
    </citation>
    <scope>NUCLEOTIDE SEQUENCE [LARGE SCALE GENOMIC DNA]</scope>
    <source>
        <strain evidence="2 3">17J27-24</strain>
    </source>
</reference>